<dbReference type="EMBL" id="VBQZ03000094">
    <property type="protein sequence ID" value="MXQ93570.1"/>
    <property type="molecule type" value="Genomic_DNA"/>
</dbReference>
<sequence>MALTAPDPHSSAARRETKRLKNGKQFILASLKQVFELYTDWNGDCDVSAFQPDCTLGRNGPLLLDLPAAFKCPNVSTGRISKRFHDQSREESKDILQISLLDSLVTLSYDQALSMEEAARPACAILNADQLPTVETYGAPGIAAKSFNIPLEALEVN</sequence>
<dbReference type="AlphaFoldDB" id="A0A6B0RU41"/>
<evidence type="ECO:0000313" key="2">
    <source>
        <dbReference type="Proteomes" id="UP000322234"/>
    </source>
</evidence>
<evidence type="ECO:0000313" key="1">
    <source>
        <dbReference type="EMBL" id="MXQ93570.1"/>
    </source>
</evidence>
<reference evidence="1" key="1">
    <citation type="submission" date="2019-10" db="EMBL/GenBank/DDBJ databases">
        <title>The sequence and de novo assembly of the wild yak genome.</title>
        <authorList>
            <person name="Liu Y."/>
        </authorList>
    </citation>
    <scope>NUCLEOTIDE SEQUENCE [LARGE SCALE GENOMIC DNA]</scope>
    <source>
        <strain evidence="1">WY2019</strain>
    </source>
</reference>
<dbReference type="Proteomes" id="UP000322234">
    <property type="component" value="Unassembled WGS sequence"/>
</dbReference>
<name>A0A6B0RU41_9CETA</name>
<accession>A0A6B0RU41</accession>
<organism evidence="1 2">
    <name type="scientific">Bos mutus</name>
    <name type="common">wild yak</name>
    <dbReference type="NCBI Taxonomy" id="72004"/>
    <lineage>
        <taxon>Eukaryota</taxon>
        <taxon>Metazoa</taxon>
        <taxon>Chordata</taxon>
        <taxon>Craniata</taxon>
        <taxon>Vertebrata</taxon>
        <taxon>Euteleostomi</taxon>
        <taxon>Mammalia</taxon>
        <taxon>Eutheria</taxon>
        <taxon>Laurasiatheria</taxon>
        <taxon>Artiodactyla</taxon>
        <taxon>Ruminantia</taxon>
        <taxon>Pecora</taxon>
        <taxon>Bovidae</taxon>
        <taxon>Bovinae</taxon>
        <taxon>Bos</taxon>
    </lineage>
</organism>
<protein>
    <submittedName>
        <fullName evidence="1">Uncharacterized protein</fullName>
    </submittedName>
</protein>
<comment type="caution">
    <text evidence="1">The sequence shown here is derived from an EMBL/GenBank/DDBJ whole genome shotgun (WGS) entry which is preliminary data.</text>
</comment>
<proteinExistence type="predicted"/>
<keyword evidence="2" id="KW-1185">Reference proteome</keyword>
<gene>
    <name evidence="1" type="ORF">E5288_WYG001875</name>
</gene>